<feature type="region of interest" description="Disordered" evidence="1">
    <location>
        <begin position="32"/>
        <end position="57"/>
    </location>
</feature>
<evidence type="ECO:0000256" key="2">
    <source>
        <dbReference type="SAM" id="SignalP"/>
    </source>
</evidence>
<accession>A0A9X3X7A7</accession>
<dbReference type="EMBL" id="JAGTJJ010000017">
    <property type="protein sequence ID" value="MDC3983895.1"/>
    <property type="molecule type" value="Genomic_DNA"/>
</dbReference>
<feature type="compositionally biased region" description="Low complexity" evidence="1">
    <location>
        <begin position="32"/>
        <end position="52"/>
    </location>
</feature>
<sequence length="400" mass="40940">MTPPVALSFRRPLAAFLAAFLLSAIGCDSARAPSASTSSSTSPSAAAPASSAQAEKPRAVELPEGVCRIAAKGFRGEGLTLRFTPGGRAFAIVGQKRAGGMAGLFGSAGDGRSGEVVLLDGPAKSFGVRIENPLLVLRGFTDVADLDLHPARASVIAGFLVPTRLRVVSASSAGVEVAPEIDKKVELVGSLPAQRATCAELSLDPAAADVDAALPAATKKDTYMLLREGDPIDLAVEPAGTAVARLRPSSSSSSVRVLDTKGKSTRIAWSLDGGTVFGWISSSALEKPPEGRRPGAEGRMRALPPEEKPVESLVCSQDVPLVAEVAGERVAVGHVRAGTVLGVMERAAPFARIAAPRGPDHGFGAPPPETTAAEGASFRVPASALDGCKPRPSRAPTTLP</sequence>
<evidence type="ECO:0000313" key="3">
    <source>
        <dbReference type="EMBL" id="MDC3983895.1"/>
    </source>
</evidence>
<feature type="signal peptide" evidence="2">
    <location>
        <begin position="1"/>
        <end position="32"/>
    </location>
</feature>
<gene>
    <name evidence="3" type="ORF">KEG57_25525</name>
</gene>
<evidence type="ECO:0000313" key="4">
    <source>
        <dbReference type="Proteomes" id="UP001151081"/>
    </source>
</evidence>
<dbReference type="AlphaFoldDB" id="A0A9X3X7A7"/>
<comment type="caution">
    <text evidence="3">The sequence shown here is derived from an EMBL/GenBank/DDBJ whole genome shotgun (WGS) entry which is preliminary data.</text>
</comment>
<keyword evidence="4" id="KW-1185">Reference proteome</keyword>
<dbReference type="RefSeq" id="WP_272428887.1">
    <property type="nucleotide sequence ID" value="NZ_JAGTJJ010000017.1"/>
</dbReference>
<feature type="chain" id="PRO_5040737283" description="SH3 domain-containing protein" evidence="2">
    <location>
        <begin position="33"/>
        <end position="400"/>
    </location>
</feature>
<dbReference type="Proteomes" id="UP001151081">
    <property type="component" value="Unassembled WGS sequence"/>
</dbReference>
<evidence type="ECO:0008006" key="5">
    <source>
        <dbReference type="Google" id="ProtNLM"/>
    </source>
</evidence>
<proteinExistence type="predicted"/>
<protein>
    <recommendedName>
        <fullName evidence="5">SH3 domain-containing protein</fullName>
    </recommendedName>
</protein>
<feature type="region of interest" description="Disordered" evidence="1">
    <location>
        <begin position="355"/>
        <end position="375"/>
    </location>
</feature>
<organism evidence="3 4">
    <name type="scientific">Polyangium jinanense</name>
    <dbReference type="NCBI Taxonomy" id="2829994"/>
    <lineage>
        <taxon>Bacteria</taxon>
        <taxon>Pseudomonadati</taxon>
        <taxon>Myxococcota</taxon>
        <taxon>Polyangia</taxon>
        <taxon>Polyangiales</taxon>
        <taxon>Polyangiaceae</taxon>
        <taxon>Polyangium</taxon>
    </lineage>
</organism>
<feature type="region of interest" description="Disordered" evidence="1">
    <location>
        <begin position="381"/>
        <end position="400"/>
    </location>
</feature>
<evidence type="ECO:0000256" key="1">
    <source>
        <dbReference type="SAM" id="MobiDB-lite"/>
    </source>
</evidence>
<name>A0A9X3X7A7_9BACT</name>
<keyword evidence="2" id="KW-0732">Signal</keyword>
<reference evidence="3 4" key="1">
    <citation type="submission" date="2021-04" db="EMBL/GenBank/DDBJ databases">
        <title>Genome analysis of Polyangium sp.</title>
        <authorList>
            <person name="Li Y."/>
            <person name="Wang J."/>
        </authorList>
    </citation>
    <scope>NUCLEOTIDE SEQUENCE [LARGE SCALE GENOMIC DNA]</scope>
    <source>
        <strain evidence="3 4">SDU14</strain>
    </source>
</reference>